<dbReference type="GO" id="GO:0005886">
    <property type="term" value="C:plasma membrane"/>
    <property type="evidence" value="ECO:0007669"/>
    <property type="project" value="UniProtKB-SubCell"/>
</dbReference>
<keyword evidence="6" id="KW-0132">Cell division</keyword>
<accession>A0A428BKR0</accession>
<comment type="function">
    <text evidence="6">Negative regulator of FtsZ ring formation; modulates the frequency and position of FtsZ ring formation. Inhibits FtsZ ring formation at polar sites. Interacts either with FtsZ or with one of its binding partners to promote depolymerization.</text>
</comment>
<evidence type="ECO:0000313" key="9">
    <source>
        <dbReference type="Proteomes" id="UP000272252"/>
    </source>
</evidence>
<evidence type="ECO:0000256" key="5">
    <source>
        <dbReference type="ARBA" id="ARBA00023210"/>
    </source>
</evidence>
<feature type="coiled-coil region" evidence="6">
    <location>
        <begin position="461"/>
        <end position="495"/>
    </location>
</feature>
<keyword evidence="3 6" id="KW-0175">Coiled coil</keyword>
<gene>
    <name evidence="6 8" type="primary">ezrA</name>
    <name evidence="8" type="ORF">D8862_07215</name>
</gene>
<keyword evidence="2 6" id="KW-1133">Transmembrane helix</keyword>
<evidence type="ECO:0000256" key="4">
    <source>
        <dbReference type="ARBA" id="ARBA00023136"/>
    </source>
</evidence>
<keyword evidence="5 6" id="KW-0717">Septation</keyword>
<evidence type="ECO:0000256" key="7">
    <source>
        <dbReference type="SAM" id="Phobius"/>
    </source>
</evidence>
<dbReference type="EMBL" id="RJNK01000006">
    <property type="protein sequence ID" value="RSI63996.1"/>
    <property type="molecule type" value="Genomic_DNA"/>
</dbReference>
<feature type="topological domain" description="Extracellular" evidence="6">
    <location>
        <begin position="1"/>
        <end position="8"/>
    </location>
</feature>
<evidence type="ECO:0000313" key="8">
    <source>
        <dbReference type="EMBL" id="RSI63996.1"/>
    </source>
</evidence>
<proteinExistence type="inferred from homology"/>
<dbReference type="NCBIfam" id="NF003410">
    <property type="entry name" value="PRK04778.1-4"/>
    <property type="match status" value="1"/>
</dbReference>
<comment type="caution">
    <text evidence="8">The sequence shown here is derived from an EMBL/GenBank/DDBJ whole genome shotgun (WGS) entry which is preliminary data.</text>
</comment>
<comment type="subcellular location">
    <subcellularLocation>
        <location evidence="6">Cell membrane</location>
        <topology evidence="6">Single-pass membrane protein</topology>
    </subcellularLocation>
    <text evidence="6">Colocalized with FtsZ to the nascent septal site.</text>
</comment>
<evidence type="ECO:0000256" key="3">
    <source>
        <dbReference type="ARBA" id="ARBA00023054"/>
    </source>
</evidence>
<dbReference type="OrthoDB" id="1654473at2"/>
<dbReference type="Proteomes" id="UP000272252">
    <property type="component" value="Unassembled WGS sequence"/>
</dbReference>
<dbReference type="GO" id="GO:0005940">
    <property type="term" value="C:septin ring"/>
    <property type="evidence" value="ECO:0007669"/>
    <property type="project" value="InterPro"/>
</dbReference>
<evidence type="ECO:0000256" key="2">
    <source>
        <dbReference type="ARBA" id="ARBA00022989"/>
    </source>
</evidence>
<keyword evidence="6" id="KW-0131">Cell cycle</keyword>
<reference evidence="8 9" key="1">
    <citation type="submission" date="2018-11" db="EMBL/GenBank/DDBJ databases">
        <title>Species Designations Belie Phenotypic and Genotypic Heterogeneity in Oral Streptococci.</title>
        <authorList>
            <person name="Velsko I."/>
        </authorList>
    </citation>
    <scope>NUCLEOTIDE SEQUENCE [LARGE SCALE GENOMIC DNA]</scope>
    <source>
        <strain evidence="8 9">BCC59</strain>
    </source>
</reference>
<comment type="similarity">
    <text evidence="6">Belongs to the EzrA family.</text>
</comment>
<evidence type="ECO:0000256" key="1">
    <source>
        <dbReference type="ARBA" id="ARBA00022692"/>
    </source>
</evidence>
<name>A0A428BKR0_STROR</name>
<feature type="transmembrane region" description="Helical" evidence="7">
    <location>
        <begin position="6"/>
        <end position="27"/>
    </location>
</feature>
<organism evidence="8 9">
    <name type="scientific">Streptococcus oralis</name>
    <dbReference type="NCBI Taxonomy" id="1303"/>
    <lineage>
        <taxon>Bacteria</taxon>
        <taxon>Bacillati</taxon>
        <taxon>Bacillota</taxon>
        <taxon>Bacilli</taxon>
        <taxon>Lactobacillales</taxon>
        <taxon>Streptococcaceae</taxon>
        <taxon>Streptococcus</taxon>
    </lineage>
</organism>
<feature type="topological domain" description="Cytoplasmic" evidence="6">
    <location>
        <begin position="28"/>
        <end position="575"/>
    </location>
</feature>
<dbReference type="HAMAP" id="MF_00728">
    <property type="entry name" value="EzrA"/>
    <property type="match status" value="1"/>
</dbReference>
<dbReference type="GO" id="GO:0000921">
    <property type="term" value="P:septin ring assembly"/>
    <property type="evidence" value="ECO:0007669"/>
    <property type="project" value="InterPro"/>
</dbReference>
<dbReference type="Pfam" id="PF06160">
    <property type="entry name" value="EzrA"/>
    <property type="match status" value="1"/>
</dbReference>
<dbReference type="AlphaFoldDB" id="A0A428BKR0"/>
<dbReference type="RefSeq" id="WP_125449701.1">
    <property type="nucleotide sequence ID" value="NZ_RJNK01000006.1"/>
</dbReference>
<keyword evidence="4 6" id="KW-0472">Membrane</keyword>
<evidence type="ECO:0000256" key="6">
    <source>
        <dbReference type="HAMAP-Rule" id="MF_00728"/>
    </source>
</evidence>
<sequence>MSNGQLIYLMVAIAVILILAYVAAIFLRKRNVSRLTALEERKEELYNLPVNDEVEAVKNMHLIGQSQVTFREWNQKWVDLSLNSFADIENNLFEAEGYNNSFRFFKATHQIDQIESQIDLIEEDIAAIRNALSELEKQESKNSGRVLHALDLFENLQHTVAENSEQYGKALPEIEKQLENIQSEFSQFVTLNSSGDPVEAAAILDSTENHILALTHIVDRVPSLVKTLSTELPEQLEDLEEGYRKLLDANYHFTETDIESRFQLLHESLKNNQENIRQLELDNAEYENTQIQEEINALYDIFTREIAAQKVVESLLSTLPTYLNHLKENNQVLVQDLERLNKTYLLPESDGNHVRRLQAELSGLDTAITEATEDQTEPTQAYSILEEQFSSLQSNLKDIEDEQVSVSERLAQIEKDDINARQKANVYVNRLHTIKRYMEKRNLPGIPQSFLKLFFTASHNTEDLMAELEQAQVNIESVKRILEIATHDMEALETETYNIVQYATLTEQLLQYSNRYRSFDERIQQAFNEALEIFEKEFDYKASFEKISQALEVAEPGVTNRFVSSYEKTREAIRF</sequence>
<keyword evidence="1 6" id="KW-0812">Transmembrane</keyword>
<protein>
    <recommendedName>
        <fullName evidence="6">Septation ring formation regulator EzrA</fullName>
    </recommendedName>
</protein>
<dbReference type="InterPro" id="IPR010379">
    <property type="entry name" value="EzrA"/>
</dbReference>
<keyword evidence="6" id="KW-1003">Cell membrane</keyword>
<feature type="coiled-coil region" evidence="6">
    <location>
        <begin position="111"/>
        <end position="184"/>
    </location>
</feature>
<feature type="coiled-coil region" evidence="6">
    <location>
        <begin position="262"/>
        <end position="416"/>
    </location>
</feature>
<dbReference type="GO" id="GO:0000917">
    <property type="term" value="P:division septum assembly"/>
    <property type="evidence" value="ECO:0007669"/>
    <property type="project" value="UniProtKB-KW"/>
</dbReference>